<reference evidence="2 3" key="1">
    <citation type="submission" date="2022-06" db="EMBL/GenBank/DDBJ databases">
        <title>Runella sp. S5 genome sequencing.</title>
        <authorList>
            <person name="Park S."/>
        </authorList>
    </citation>
    <scope>NUCLEOTIDE SEQUENCE [LARGE SCALE GENOMIC DNA]</scope>
    <source>
        <strain evidence="2 3">S5</strain>
    </source>
</reference>
<keyword evidence="3" id="KW-1185">Reference proteome</keyword>
<evidence type="ECO:0000313" key="3">
    <source>
        <dbReference type="Proteomes" id="UP001204772"/>
    </source>
</evidence>
<dbReference type="InterPro" id="IPR041049">
    <property type="entry name" value="DUF5615"/>
</dbReference>
<dbReference type="Proteomes" id="UP001204772">
    <property type="component" value="Unassembled WGS sequence"/>
</dbReference>
<name>A0ABT1FSZ2_9BACT</name>
<proteinExistence type="predicted"/>
<protein>
    <submittedName>
        <fullName evidence="2">DUF5615 family PIN-like protein</fullName>
    </submittedName>
</protein>
<sequence length="115" mass="13451">MIVCDENLSQRWINLLKESGYETFSVREHFAGITDIEVTKIAIDKNALIVTEDKDFGDIVFAQNIKNVSVALLRYDQPDYETIANLLLSTLQQHFKSQEHCFYTITKQQVRRRRL</sequence>
<dbReference type="Pfam" id="PF18480">
    <property type="entry name" value="DUF5615"/>
    <property type="match status" value="1"/>
</dbReference>
<dbReference type="EMBL" id="JAMZEL010000010">
    <property type="protein sequence ID" value="MCP1384886.1"/>
    <property type="molecule type" value="Genomic_DNA"/>
</dbReference>
<evidence type="ECO:0000259" key="1">
    <source>
        <dbReference type="Pfam" id="PF18480"/>
    </source>
</evidence>
<organism evidence="2 3">
    <name type="scientific">Runella salmonicolor</name>
    <dbReference type="NCBI Taxonomy" id="2950278"/>
    <lineage>
        <taxon>Bacteria</taxon>
        <taxon>Pseudomonadati</taxon>
        <taxon>Bacteroidota</taxon>
        <taxon>Cytophagia</taxon>
        <taxon>Cytophagales</taxon>
        <taxon>Spirosomataceae</taxon>
        <taxon>Runella</taxon>
    </lineage>
</organism>
<accession>A0ABT1FSZ2</accession>
<evidence type="ECO:0000313" key="2">
    <source>
        <dbReference type="EMBL" id="MCP1384886.1"/>
    </source>
</evidence>
<dbReference type="RefSeq" id="WP_253530829.1">
    <property type="nucleotide sequence ID" value="NZ_JAMZEL010000010.1"/>
</dbReference>
<feature type="domain" description="DUF5615" evidence="1">
    <location>
        <begin position="2"/>
        <end position="106"/>
    </location>
</feature>
<comment type="caution">
    <text evidence="2">The sequence shown here is derived from an EMBL/GenBank/DDBJ whole genome shotgun (WGS) entry which is preliminary data.</text>
</comment>
<gene>
    <name evidence="2" type="ORF">NCI00_20790</name>
</gene>